<keyword evidence="2" id="KW-1185">Reference proteome</keyword>
<evidence type="ECO:0000313" key="2">
    <source>
        <dbReference type="Proteomes" id="UP001177769"/>
    </source>
</evidence>
<name>A0AA95NIM2_9BURK</name>
<gene>
    <name evidence="1" type="ORF">PFX98_11840</name>
</gene>
<dbReference type="PANTHER" id="PTHR30087">
    <property type="entry name" value="INNER MEMBRANE PROTEIN"/>
    <property type="match status" value="1"/>
</dbReference>
<dbReference type="Proteomes" id="UP001177769">
    <property type="component" value="Chromosome"/>
</dbReference>
<dbReference type="KEGG" id="pais:PFX98_11840"/>
<dbReference type="AlphaFoldDB" id="A0AA95NIM2"/>
<sequence length="168" mass="17741">MHFVLVSACLLGSPVRYDGAHRRSGSKVLQRWLNEGRVVPVCPELAGGLPVPRPPAEVLAGAGGAKVLAGLAKVVDPSANDISAAFVTGAHHALQLAQSRRIRVAVLQEGSPSCGSGYIYDGTFTGTKVPERGVTSALLERTGVRVFSEEQFVEAHEFLLELEARDAA</sequence>
<protein>
    <submittedName>
        <fullName evidence="1">DUF523 domain-containing protein</fullName>
    </submittedName>
</protein>
<accession>A0AA95NIM2</accession>
<organism evidence="1 2">
    <name type="scientific">Paucibacter sediminis</name>
    <dbReference type="NCBI Taxonomy" id="3019553"/>
    <lineage>
        <taxon>Bacteria</taxon>
        <taxon>Pseudomonadati</taxon>
        <taxon>Pseudomonadota</taxon>
        <taxon>Betaproteobacteria</taxon>
        <taxon>Burkholderiales</taxon>
        <taxon>Sphaerotilaceae</taxon>
        <taxon>Roseateles</taxon>
    </lineage>
</organism>
<dbReference type="EMBL" id="CP116346">
    <property type="protein sequence ID" value="WIT14278.1"/>
    <property type="molecule type" value="Genomic_DNA"/>
</dbReference>
<evidence type="ECO:0000313" key="1">
    <source>
        <dbReference type="EMBL" id="WIT14278.1"/>
    </source>
</evidence>
<dbReference type="InterPro" id="IPR007553">
    <property type="entry name" value="2-thiour_desulf"/>
</dbReference>
<dbReference type="PANTHER" id="PTHR30087:SF1">
    <property type="entry name" value="HYPOTHETICAL CYTOSOLIC PROTEIN"/>
    <property type="match status" value="1"/>
</dbReference>
<dbReference type="RefSeq" id="WP_285235406.1">
    <property type="nucleotide sequence ID" value="NZ_CP116346.1"/>
</dbReference>
<dbReference type="Pfam" id="PF04463">
    <property type="entry name" value="2-thiour_desulf"/>
    <property type="match status" value="1"/>
</dbReference>
<reference evidence="1" key="1">
    <citation type="submission" date="2023-01" db="EMBL/GenBank/DDBJ databases">
        <title>Whole genome sequence of Paucibacter sp. S2-9 isolated from pond sediment.</title>
        <authorList>
            <person name="Jung J.Y."/>
        </authorList>
    </citation>
    <scope>NUCLEOTIDE SEQUENCE</scope>
    <source>
        <strain evidence="1">S2-9</strain>
    </source>
</reference>
<proteinExistence type="predicted"/>